<comment type="subcellular location">
    <subcellularLocation>
        <location evidence="10">Cell membrane</location>
    </subcellularLocation>
</comment>
<dbReference type="PANTHER" id="PTHR42755">
    <property type="entry name" value="3-DEOXY-MANNO-OCTULOSONATE CYTIDYLYLTRANSFERASE"/>
    <property type="match status" value="1"/>
</dbReference>
<accession>C6XQU2</accession>
<evidence type="ECO:0000256" key="1">
    <source>
        <dbReference type="ARBA" id="ARBA00003394"/>
    </source>
</evidence>
<dbReference type="HOGENOM" id="CLU_036146_1_1_5"/>
<sequence length="423" mass="46907">MTFSLFAYSIITRLLEPFAGVMLNKRVKSGKERQERLAERFGKTNKSRPSGKLIWMHGASVGETAMLLSIFNKLQTSYQDYHLLVTSQTLTSADMIASKANPNITHQMAPIDTPKAIENFLSHWQPDIAVFAEGEIWPNLIRRTRKKNIPLNFINARMTTNTLNGWKKRKNAAKAIFNCFNFIGAADTQTANGLGKILNRPVNTIGNLKRAIEAPSCDPQELTNWQTSIAGRQCFLAASTHSGEDAIVIDAFKKLRAKTSNAFLILAPRHPDRAPEIEKLLTDSGLNFEKRSIINQTACAAPVLLADTIGEMGLWMHLAKAIYLGGANKPDVGGHNPIEPLKLRKPVFTGPHSFNFADLIQALQPCKAISIGNDAEALFAFWDDVISENTHYNPDWACVDSVFSAVDEPLTLTLHTLRAQLEE</sequence>
<feature type="domain" description="3-deoxy-D-manno-octulosonic-acid transferase N-terminal" evidence="11">
    <location>
        <begin position="35"/>
        <end position="210"/>
    </location>
</feature>
<evidence type="ECO:0000256" key="8">
    <source>
        <dbReference type="PIRSR" id="PIRSR639901-1"/>
    </source>
</evidence>
<organism evidence="12 13">
    <name type="scientific">Hirschia baltica (strain ATCC 49814 / DSM 5838 / IFAM 1418)</name>
    <dbReference type="NCBI Taxonomy" id="582402"/>
    <lineage>
        <taxon>Bacteria</taxon>
        <taxon>Pseudomonadati</taxon>
        <taxon>Pseudomonadota</taxon>
        <taxon>Alphaproteobacteria</taxon>
        <taxon>Hyphomonadales</taxon>
        <taxon>Hyphomonadaceae</taxon>
        <taxon>Hirschia</taxon>
    </lineage>
</organism>
<dbReference type="EC" id="2.4.99.12" evidence="3 10"/>
<evidence type="ECO:0000313" key="13">
    <source>
        <dbReference type="Proteomes" id="UP000002745"/>
    </source>
</evidence>
<dbReference type="Gene3D" id="3.40.50.11720">
    <property type="entry name" value="3-Deoxy-D-manno-octulosonic-acid transferase, N-terminal domain"/>
    <property type="match status" value="1"/>
</dbReference>
<evidence type="ECO:0000256" key="6">
    <source>
        <dbReference type="ARBA" id="ARBA00031445"/>
    </source>
</evidence>
<feature type="site" description="Transition state stabilizer" evidence="9">
    <location>
        <position position="133"/>
    </location>
</feature>
<proteinExistence type="inferred from homology"/>
<reference evidence="13" key="1">
    <citation type="journal article" date="2011" name="J. Bacteriol.">
        <title>Genome sequences of eight morphologically diverse alphaproteobacteria.</title>
        <authorList>
            <consortium name="US DOE Joint Genome Institute"/>
            <person name="Brown P.J."/>
            <person name="Kysela D.T."/>
            <person name="Buechlein A."/>
            <person name="Hemmerich C."/>
            <person name="Brun Y.V."/>
        </authorList>
    </citation>
    <scope>NUCLEOTIDE SEQUENCE [LARGE SCALE GENOMIC DNA]</scope>
    <source>
        <strain evidence="13">ATCC 49814 / DSM 5838 / IFAM 1418</strain>
    </source>
</reference>
<evidence type="ECO:0000256" key="5">
    <source>
        <dbReference type="ARBA" id="ARBA00022679"/>
    </source>
</evidence>
<evidence type="ECO:0000313" key="12">
    <source>
        <dbReference type="EMBL" id="ACT58698.1"/>
    </source>
</evidence>
<dbReference type="EMBL" id="CP001678">
    <property type="protein sequence ID" value="ACT58698.1"/>
    <property type="molecule type" value="Genomic_DNA"/>
</dbReference>
<dbReference type="KEGG" id="hba:Hbal_1004"/>
<keyword evidence="13" id="KW-1185">Reference proteome</keyword>
<dbReference type="GO" id="GO:0005886">
    <property type="term" value="C:plasma membrane"/>
    <property type="evidence" value="ECO:0007669"/>
    <property type="project" value="UniProtKB-SubCell"/>
</dbReference>
<feature type="active site" description="Proton acceptor" evidence="8">
    <location>
        <position position="63"/>
    </location>
</feature>
<keyword evidence="10" id="KW-1003">Cell membrane</keyword>
<protein>
    <recommendedName>
        <fullName evidence="4 10">3-deoxy-D-manno-octulosonic acid transferase</fullName>
        <shortName evidence="10">Kdo transferase</shortName>
        <ecNumber evidence="3 10">2.4.99.12</ecNumber>
    </recommendedName>
    <alternativeName>
        <fullName evidence="6 10">Lipid IV(A) 3-deoxy-D-manno-octulosonic acid transferase</fullName>
    </alternativeName>
</protein>
<name>C6XQU2_HIRBI</name>
<gene>
    <name evidence="12" type="ordered locus">Hbal_1004</name>
</gene>
<keyword evidence="5 10" id="KW-0808">Transferase</keyword>
<dbReference type="RefSeq" id="WP_015826848.1">
    <property type="nucleotide sequence ID" value="NC_012982.1"/>
</dbReference>
<dbReference type="InterPro" id="IPR039901">
    <property type="entry name" value="Kdotransferase"/>
</dbReference>
<keyword evidence="10" id="KW-0448">Lipopolysaccharide biosynthesis</keyword>
<evidence type="ECO:0000256" key="4">
    <source>
        <dbReference type="ARBA" id="ARBA00019077"/>
    </source>
</evidence>
<dbReference type="OrthoDB" id="9789797at2"/>
<comment type="catalytic activity">
    <reaction evidence="7 10">
        <text>lipid IVA (E. coli) + CMP-3-deoxy-beta-D-manno-octulosonate = alpha-Kdo-(2-&gt;6)-lipid IVA (E. coli) + CMP + H(+)</text>
        <dbReference type="Rhea" id="RHEA:28066"/>
        <dbReference type="ChEBI" id="CHEBI:15378"/>
        <dbReference type="ChEBI" id="CHEBI:58603"/>
        <dbReference type="ChEBI" id="CHEBI:60364"/>
        <dbReference type="ChEBI" id="CHEBI:60377"/>
        <dbReference type="ChEBI" id="CHEBI:85987"/>
        <dbReference type="EC" id="2.4.99.12"/>
    </reaction>
</comment>
<dbReference type="Pfam" id="PF04413">
    <property type="entry name" value="Glycos_transf_N"/>
    <property type="match status" value="1"/>
</dbReference>
<dbReference type="GO" id="GO:0009245">
    <property type="term" value="P:lipid A biosynthetic process"/>
    <property type="evidence" value="ECO:0007669"/>
    <property type="project" value="TreeGrafter"/>
</dbReference>
<dbReference type="GO" id="GO:0009244">
    <property type="term" value="P:lipopolysaccharide core region biosynthetic process"/>
    <property type="evidence" value="ECO:0007669"/>
    <property type="project" value="UniProtKB-UniRule"/>
</dbReference>
<dbReference type="UniPathway" id="UPA00958"/>
<feature type="site" description="Transition state stabilizer" evidence="9">
    <location>
        <position position="209"/>
    </location>
</feature>
<dbReference type="Gene3D" id="3.40.50.2000">
    <property type="entry name" value="Glycogen Phosphorylase B"/>
    <property type="match status" value="1"/>
</dbReference>
<comment type="similarity">
    <text evidence="10">Belongs to the glycosyltransferase group 1 family.</text>
</comment>
<dbReference type="PANTHER" id="PTHR42755:SF1">
    <property type="entry name" value="3-DEOXY-D-MANNO-OCTULOSONIC ACID TRANSFERASE, MITOCHONDRIAL-RELATED"/>
    <property type="match status" value="1"/>
</dbReference>
<dbReference type="InterPro" id="IPR007507">
    <property type="entry name" value="Glycos_transf_N"/>
</dbReference>
<evidence type="ECO:0000256" key="10">
    <source>
        <dbReference type="RuleBase" id="RU365103"/>
    </source>
</evidence>
<evidence type="ECO:0000259" key="11">
    <source>
        <dbReference type="Pfam" id="PF04413"/>
    </source>
</evidence>
<dbReference type="InterPro" id="IPR038107">
    <property type="entry name" value="Glycos_transf_N_sf"/>
</dbReference>
<dbReference type="GO" id="GO:0043842">
    <property type="term" value="F:Kdo transferase activity"/>
    <property type="evidence" value="ECO:0007669"/>
    <property type="project" value="UniProtKB-EC"/>
</dbReference>
<dbReference type="eggNOG" id="COG1519">
    <property type="taxonomic scope" value="Bacteria"/>
</dbReference>
<comment type="pathway">
    <text evidence="2 10">Bacterial outer membrane biogenesis; LPS core biosynthesis.</text>
</comment>
<dbReference type="Proteomes" id="UP000002745">
    <property type="component" value="Chromosome"/>
</dbReference>
<keyword evidence="10" id="KW-0472">Membrane</keyword>
<evidence type="ECO:0000256" key="9">
    <source>
        <dbReference type="PIRSR" id="PIRSR639901-2"/>
    </source>
</evidence>
<evidence type="ECO:0000256" key="3">
    <source>
        <dbReference type="ARBA" id="ARBA00012621"/>
    </source>
</evidence>
<evidence type="ECO:0000256" key="7">
    <source>
        <dbReference type="ARBA" id="ARBA00049183"/>
    </source>
</evidence>
<dbReference type="STRING" id="582402.Hbal_1004"/>
<comment type="function">
    <text evidence="1 10">Involved in lipopolysaccharide (LPS) biosynthesis. Catalyzes the transfer of 3-deoxy-D-manno-octulosonate (Kdo) residue(s) from CMP-Kdo to lipid IV(A), the tetraacyldisaccharide-1,4'-bisphosphate precursor of lipid A.</text>
</comment>
<dbReference type="CAZy" id="GT30">
    <property type="family name" value="Glycosyltransferase Family 30"/>
</dbReference>
<dbReference type="AlphaFoldDB" id="C6XQU2"/>
<evidence type="ECO:0000256" key="2">
    <source>
        <dbReference type="ARBA" id="ARBA00004713"/>
    </source>
</evidence>